<reference evidence="11 12" key="1">
    <citation type="submission" date="2020-10" db="EMBL/GenBank/DDBJ databases">
        <title>The Coptis chinensis genome and diversification of protoberbering-type alkaloids.</title>
        <authorList>
            <person name="Wang B."/>
            <person name="Shu S."/>
            <person name="Song C."/>
            <person name="Liu Y."/>
        </authorList>
    </citation>
    <scope>NUCLEOTIDE SEQUENCE [LARGE SCALE GENOMIC DNA]</scope>
    <source>
        <strain evidence="11">HL-2020</strain>
        <tissue evidence="11">Leaf</tissue>
    </source>
</reference>
<evidence type="ECO:0000256" key="8">
    <source>
        <dbReference type="ARBA" id="ARBA00034484"/>
    </source>
</evidence>
<sequence>MAFKNIFALLLTISCIMGAITASTNKLPFRPGHNLKARLDGEGGGSTGDCWSALWQLKSCTNEIVTFFMDGETTDLGTDCCRAIRIISHYCWPSMFTSLGFTTQEGDILNGYCDATSASPAGPVQTPLQSPPGLA</sequence>
<dbReference type="AlphaFoldDB" id="A0A835ILS4"/>
<gene>
    <name evidence="11" type="ORF">IFM89_018507</name>
</gene>
<dbReference type="OrthoDB" id="782765at2759"/>
<dbReference type="PANTHER" id="PTHR35293">
    <property type="entry name" value="EGG CELL-SECRETED PROTEIN 1.5"/>
    <property type="match status" value="1"/>
</dbReference>
<comment type="similarity">
    <text evidence="8">Belongs to the plant egg cell-secreted peptide family.</text>
</comment>
<dbReference type="GO" id="GO:0031410">
    <property type="term" value="C:cytoplasmic vesicle"/>
    <property type="evidence" value="ECO:0007669"/>
    <property type="project" value="UniProtKB-SubCell"/>
</dbReference>
<feature type="chain" id="PRO_5033041335" description="Prolamin-like domain-containing protein" evidence="9">
    <location>
        <begin position="23"/>
        <end position="135"/>
    </location>
</feature>
<evidence type="ECO:0000256" key="5">
    <source>
        <dbReference type="ARBA" id="ARBA00023279"/>
    </source>
</evidence>
<dbReference type="GO" id="GO:0005576">
    <property type="term" value="C:extracellular region"/>
    <property type="evidence" value="ECO:0007669"/>
    <property type="project" value="UniProtKB-SubCell"/>
</dbReference>
<dbReference type="GO" id="GO:0009567">
    <property type="term" value="P:double fertilization forming a zygote and endosperm"/>
    <property type="evidence" value="ECO:0007669"/>
    <property type="project" value="InterPro"/>
</dbReference>
<dbReference type="InterPro" id="IPR044711">
    <property type="entry name" value="EC11-15"/>
</dbReference>
<evidence type="ECO:0000313" key="11">
    <source>
        <dbReference type="EMBL" id="KAF9621290.1"/>
    </source>
</evidence>
<evidence type="ECO:0000256" key="6">
    <source>
        <dbReference type="ARBA" id="ARBA00023329"/>
    </source>
</evidence>
<keyword evidence="12" id="KW-1185">Reference proteome</keyword>
<evidence type="ECO:0000256" key="1">
    <source>
        <dbReference type="ARBA" id="ARBA00004541"/>
    </source>
</evidence>
<dbReference type="GO" id="GO:2000008">
    <property type="term" value="P:regulation of protein localization to cell surface"/>
    <property type="evidence" value="ECO:0007669"/>
    <property type="project" value="UniProtKB-ARBA"/>
</dbReference>
<organism evidence="11 12">
    <name type="scientific">Coptis chinensis</name>
    <dbReference type="NCBI Taxonomy" id="261450"/>
    <lineage>
        <taxon>Eukaryota</taxon>
        <taxon>Viridiplantae</taxon>
        <taxon>Streptophyta</taxon>
        <taxon>Embryophyta</taxon>
        <taxon>Tracheophyta</taxon>
        <taxon>Spermatophyta</taxon>
        <taxon>Magnoliopsida</taxon>
        <taxon>Ranunculales</taxon>
        <taxon>Ranunculaceae</taxon>
        <taxon>Coptidoideae</taxon>
        <taxon>Coptis</taxon>
    </lineage>
</organism>
<feature type="signal peptide" evidence="9">
    <location>
        <begin position="1"/>
        <end position="22"/>
    </location>
</feature>
<proteinExistence type="inferred from homology"/>
<feature type="domain" description="Prolamin-like" evidence="10">
    <location>
        <begin position="49"/>
        <end position="114"/>
    </location>
</feature>
<evidence type="ECO:0000256" key="4">
    <source>
        <dbReference type="ARBA" id="ARBA00022729"/>
    </source>
</evidence>
<evidence type="ECO:0000259" key="10">
    <source>
        <dbReference type="Pfam" id="PF05617"/>
    </source>
</evidence>
<dbReference type="EMBL" id="JADFTS010000002">
    <property type="protein sequence ID" value="KAF9621290.1"/>
    <property type="molecule type" value="Genomic_DNA"/>
</dbReference>
<comment type="caution">
    <text evidence="11">The sequence shown here is derived from an EMBL/GenBank/DDBJ whole genome shotgun (WGS) entry which is preliminary data.</text>
</comment>
<dbReference type="GO" id="GO:0080155">
    <property type="term" value="P:regulation of double fertilization forming a zygote and endosperm"/>
    <property type="evidence" value="ECO:0007669"/>
    <property type="project" value="UniProtKB-ARBA"/>
</dbReference>
<keyword evidence="6" id="KW-0968">Cytoplasmic vesicle</keyword>
<dbReference type="PANTHER" id="PTHR35293:SF10">
    <property type="entry name" value="EGG CELL-SECRETED PROTEIN 1.2-RELATED"/>
    <property type="match status" value="1"/>
</dbReference>
<dbReference type="Pfam" id="PF05617">
    <property type="entry name" value="Prolamin_like"/>
    <property type="match status" value="1"/>
</dbReference>
<dbReference type="PROSITE" id="PS51257">
    <property type="entry name" value="PROKAR_LIPOPROTEIN"/>
    <property type="match status" value="1"/>
</dbReference>
<evidence type="ECO:0000256" key="9">
    <source>
        <dbReference type="SAM" id="SignalP"/>
    </source>
</evidence>
<dbReference type="Proteomes" id="UP000631114">
    <property type="component" value="Unassembled WGS sequence"/>
</dbReference>
<keyword evidence="4 9" id="KW-0732">Signal</keyword>
<comment type="subcellular location">
    <subcellularLocation>
        <location evidence="1">Cytoplasmic vesicle</location>
    </subcellularLocation>
    <subcellularLocation>
        <location evidence="2">Secreted</location>
    </subcellularLocation>
</comment>
<dbReference type="InterPro" id="IPR008502">
    <property type="entry name" value="Prolamin-like"/>
</dbReference>
<protein>
    <recommendedName>
        <fullName evidence="10">Prolamin-like domain-containing protein</fullName>
    </recommendedName>
</protein>
<accession>A0A835ILS4</accession>
<evidence type="ECO:0000256" key="7">
    <source>
        <dbReference type="ARBA" id="ARBA00034457"/>
    </source>
</evidence>
<name>A0A835ILS4_9MAGN</name>
<comment type="function">
    <text evidence="7">Involved in the regulation of gamete interactions during the double fertilization and to prevent multiple-pollen tube attraction; mediates the redistribution of the gamete fusogen HAP2/GCS1 to the cell surface after secretion upon sperm arrival.</text>
</comment>
<keyword evidence="5" id="KW-0278">Fertilization</keyword>
<evidence type="ECO:0000256" key="3">
    <source>
        <dbReference type="ARBA" id="ARBA00022525"/>
    </source>
</evidence>
<keyword evidence="3" id="KW-0964">Secreted</keyword>
<evidence type="ECO:0000256" key="2">
    <source>
        <dbReference type="ARBA" id="ARBA00004613"/>
    </source>
</evidence>
<evidence type="ECO:0000313" key="12">
    <source>
        <dbReference type="Proteomes" id="UP000631114"/>
    </source>
</evidence>